<dbReference type="InterPro" id="IPR019617">
    <property type="entry name" value="DUF2489"/>
</dbReference>
<name>A0AA42CTV2_9GAMM</name>
<keyword evidence="1" id="KW-0472">Membrane</keyword>
<evidence type="ECO:0000256" key="1">
    <source>
        <dbReference type="SAM" id="Phobius"/>
    </source>
</evidence>
<sequence>MSAIWLWVILAACILTVAGLALYAHRLWKEVRVRQARAASEVERARVQCLANLDVISRAMLADQVDLVEGVLRACVIIDILDSTLFEREPLKVLPEIREKTAHLHTHQSRSELPARERMKEDRERLNIAGNYRDRIHAAAMELQGMCSGLGVEVKDATSGT</sequence>
<dbReference type="EMBL" id="JAPIVE010000001">
    <property type="protein sequence ID" value="MCX2523446.1"/>
    <property type="molecule type" value="Genomic_DNA"/>
</dbReference>
<feature type="transmembrane region" description="Helical" evidence="1">
    <location>
        <begin position="6"/>
        <end position="24"/>
    </location>
</feature>
<dbReference type="Pfam" id="PF10675">
    <property type="entry name" value="DUF2489"/>
    <property type="match status" value="1"/>
</dbReference>
<evidence type="ECO:0000259" key="2">
    <source>
        <dbReference type="Pfam" id="PF10675"/>
    </source>
</evidence>
<keyword evidence="4" id="KW-1185">Reference proteome</keyword>
<keyword evidence="1" id="KW-1133">Transmembrane helix</keyword>
<accession>A0AA42CTV2</accession>
<evidence type="ECO:0000313" key="3">
    <source>
        <dbReference type="EMBL" id="MCX2523446.1"/>
    </source>
</evidence>
<gene>
    <name evidence="3" type="ORF">OQ287_04265</name>
</gene>
<keyword evidence="1" id="KW-0812">Transmembrane</keyword>
<organism evidence="3 4">
    <name type="scientific">Larsenimonas rhizosphaerae</name>
    <dbReference type="NCBI Taxonomy" id="2944682"/>
    <lineage>
        <taxon>Bacteria</taxon>
        <taxon>Pseudomonadati</taxon>
        <taxon>Pseudomonadota</taxon>
        <taxon>Gammaproteobacteria</taxon>
        <taxon>Oceanospirillales</taxon>
        <taxon>Halomonadaceae</taxon>
        <taxon>Larsenimonas</taxon>
    </lineage>
</organism>
<proteinExistence type="predicted"/>
<protein>
    <submittedName>
        <fullName evidence="3">DUF2489 domain-containing protein</fullName>
    </submittedName>
</protein>
<dbReference type="RefSeq" id="WP_250936920.1">
    <property type="nucleotide sequence ID" value="NZ_JAMLJK010000001.1"/>
</dbReference>
<feature type="domain" description="DUF2489" evidence="2">
    <location>
        <begin position="17"/>
        <end position="142"/>
    </location>
</feature>
<reference evidence="3" key="1">
    <citation type="submission" date="2022-11" db="EMBL/GenBank/DDBJ databases">
        <title>Larsenimonas rhizosphaerae sp. nov., isolated from a tidal mudflat.</title>
        <authorList>
            <person name="Lee S.D."/>
            <person name="Kim I.S."/>
        </authorList>
    </citation>
    <scope>NUCLEOTIDE SEQUENCE</scope>
    <source>
        <strain evidence="3">GH2-1</strain>
    </source>
</reference>
<dbReference type="AlphaFoldDB" id="A0AA42CTV2"/>
<dbReference type="Proteomes" id="UP001165678">
    <property type="component" value="Unassembled WGS sequence"/>
</dbReference>
<evidence type="ECO:0000313" key="4">
    <source>
        <dbReference type="Proteomes" id="UP001165678"/>
    </source>
</evidence>
<comment type="caution">
    <text evidence="3">The sequence shown here is derived from an EMBL/GenBank/DDBJ whole genome shotgun (WGS) entry which is preliminary data.</text>
</comment>